<feature type="domain" description="HTH lysR-type" evidence="6">
    <location>
        <begin position="1"/>
        <end position="58"/>
    </location>
</feature>
<accession>A0A0T9UPB4</accession>
<dbReference type="eggNOG" id="COG0583">
    <property type="taxonomic scope" value="Bacteria"/>
</dbReference>
<evidence type="ECO:0000256" key="3">
    <source>
        <dbReference type="ARBA" id="ARBA00023015"/>
    </source>
</evidence>
<organism evidence="8 10">
    <name type="scientific">Yersinia aldovae</name>
    <dbReference type="NCBI Taxonomy" id="29483"/>
    <lineage>
        <taxon>Bacteria</taxon>
        <taxon>Pseudomonadati</taxon>
        <taxon>Pseudomonadota</taxon>
        <taxon>Gammaproteobacteria</taxon>
        <taxon>Enterobacterales</taxon>
        <taxon>Yersiniaceae</taxon>
        <taxon>Yersinia</taxon>
    </lineage>
</organism>
<comment type="similarity">
    <text evidence="1">Belongs to the LysR transcriptional regulatory family.</text>
</comment>
<dbReference type="RefSeq" id="WP_004703601.1">
    <property type="nucleotide sequence ID" value="NZ_CABHPY010000051.1"/>
</dbReference>
<dbReference type="PANTHER" id="PTHR30419:SF8">
    <property type="entry name" value="NITROGEN ASSIMILATION TRANSCRIPTIONAL ACTIVATOR-RELATED"/>
    <property type="match status" value="1"/>
</dbReference>
<dbReference type="Gene3D" id="1.10.10.10">
    <property type="entry name" value="Winged helix-like DNA-binding domain superfamily/Winged helix DNA-binding domain"/>
    <property type="match status" value="1"/>
</dbReference>
<dbReference type="Proteomes" id="UP000038647">
    <property type="component" value="Unassembled WGS sequence"/>
</dbReference>
<evidence type="ECO:0000313" key="7">
    <source>
        <dbReference type="EMBL" id="CNL54285.1"/>
    </source>
</evidence>
<dbReference type="Gene3D" id="3.40.190.290">
    <property type="match status" value="1"/>
</dbReference>
<evidence type="ECO:0000256" key="2">
    <source>
        <dbReference type="ARBA" id="ARBA00022491"/>
    </source>
</evidence>
<dbReference type="InterPro" id="IPR050950">
    <property type="entry name" value="HTH-type_LysR_regulators"/>
</dbReference>
<keyword evidence="4" id="KW-0238">DNA-binding</keyword>
<dbReference type="FunFam" id="1.10.10.10:FF:000001">
    <property type="entry name" value="LysR family transcriptional regulator"/>
    <property type="match status" value="1"/>
</dbReference>
<reference evidence="7 9" key="1">
    <citation type="submission" date="2015-03" db="EMBL/GenBank/DDBJ databases">
        <authorList>
            <consortium name="Pathogen Informatics"/>
            <person name="Murphy D."/>
        </authorList>
    </citation>
    <scope>NUCLEOTIDE SEQUENCE [LARGE SCALE GENOMIC DNA]</scope>
    <source>
        <strain evidence="7 9">IP08791</strain>
    </source>
</reference>
<proteinExistence type="inferred from homology"/>
<dbReference type="AlphaFoldDB" id="A0A0T9UPB4"/>
<dbReference type="EMBL" id="CQEH01000020">
    <property type="protein sequence ID" value="CNL54285.1"/>
    <property type="molecule type" value="Genomic_DNA"/>
</dbReference>
<sequence length="302" mass="33754">MKLRELHYFVEVVRNNGFGRATDKLYVTQPAISRAIKQLEGELGGELLIRDPKGVRLTERGRILFRHAENMLQQERNLHRELLDIGEEISGTLRVGLPPVISSTYFPQVILYFRNRCPLVELEIIEIPTTELERALQEGKVDIAAGILPLESQNYKTQLFATDSLVLVVPNTHLLANKSSVTLPEFANEPFIQFTESFKINELILCAFGLYGLTPKVVGRSSNFDLVTAMIHSGMGVSLLPGSIWKDNTASVFTTIPVIQPPLLYDLALIRRSGSFVSRSCQAWIDVSAEVIGFTPEPDFGQ</sequence>
<protein>
    <submittedName>
        <fullName evidence="8">LysR family transcriptional regulator</fullName>
    </submittedName>
</protein>
<dbReference type="Proteomes" id="UP000041595">
    <property type="component" value="Unassembled WGS sequence"/>
</dbReference>
<dbReference type="STRING" id="1453495.AT01_1825"/>
<dbReference type="EMBL" id="CQEJ01000023">
    <property type="protein sequence ID" value="CNL58401.1"/>
    <property type="molecule type" value="Genomic_DNA"/>
</dbReference>
<dbReference type="SUPFAM" id="SSF53850">
    <property type="entry name" value="Periplasmic binding protein-like II"/>
    <property type="match status" value="1"/>
</dbReference>
<dbReference type="GO" id="GO:0005829">
    <property type="term" value="C:cytosol"/>
    <property type="evidence" value="ECO:0007669"/>
    <property type="project" value="TreeGrafter"/>
</dbReference>
<dbReference type="GO" id="GO:0003677">
    <property type="term" value="F:DNA binding"/>
    <property type="evidence" value="ECO:0007669"/>
    <property type="project" value="UniProtKB-KW"/>
</dbReference>
<evidence type="ECO:0000313" key="10">
    <source>
        <dbReference type="Proteomes" id="UP000041595"/>
    </source>
</evidence>
<dbReference type="Pfam" id="PF00126">
    <property type="entry name" value="HTH_1"/>
    <property type="match status" value="1"/>
</dbReference>
<keyword evidence="9" id="KW-1185">Reference proteome</keyword>
<reference evidence="8 10" key="2">
    <citation type="submission" date="2015-03" db="EMBL/GenBank/DDBJ databases">
        <authorList>
            <person name="Murphy D."/>
        </authorList>
    </citation>
    <scope>NUCLEOTIDE SEQUENCE [LARGE SCALE GENOMIC DNA]</scope>
    <source>
        <strain evidence="8 10">IP06005</strain>
    </source>
</reference>
<evidence type="ECO:0000259" key="6">
    <source>
        <dbReference type="PROSITE" id="PS50931"/>
    </source>
</evidence>
<dbReference type="InterPro" id="IPR036390">
    <property type="entry name" value="WH_DNA-bd_sf"/>
</dbReference>
<evidence type="ECO:0000313" key="8">
    <source>
        <dbReference type="EMBL" id="CNL58401.1"/>
    </source>
</evidence>
<evidence type="ECO:0000256" key="4">
    <source>
        <dbReference type="ARBA" id="ARBA00023125"/>
    </source>
</evidence>
<evidence type="ECO:0000313" key="9">
    <source>
        <dbReference type="Proteomes" id="UP000038647"/>
    </source>
</evidence>
<evidence type="ECO:0000256" key="5">
    <source>
        <dbReference type="ARBA" id="ARBA00023163"/>
    </source>
</evidence>
<dbReference type="PRINTS" id="PR00039">
    <property type="entry name" value="HTHLYSR"/>
</dbReference>
<keyword evidence="3" id="KW-0805">Transcription regulation</keyword>
<dbReference type="InterPro" id="IPR005119">
    <property type="entry name" value="LysR_subst-bd"/>
</dbReference>
<dbReference type="SUPFAM" id="SSF46785">
    <property type="entry name" value="Winged helix' DNA-binding domain"/>
    <property type="match status" value="1"/>
</dbReference>
<evidence type="ECO:0000256" key="1">
    <source>
        <dbReference type="ARBA" id="ARBA00009437"/>
    </source>
</evidence>
<dbReference type="PANTHER" id="PTHR30419">
    <property type="entry name" value="HTH-TYPE TRANSCRIPTIONAL REGULATOR YBHD"/>
    <property type="match status" value="1"/>
</dbReference>
<dbReference type="GO" id="GO:0003700">
    <property type="term" value="F:DNA-binding transcription factor activity"/>
    <property type="evidence" value="ECO:0007669"/>
    <property type="project" value="InterPro"/>
</dbReference>
<keyword evidence="5" id="KW-0804">Transcription</keyword>
<dbReference type="InterPro" id="IPR000847">
    <property type="entry name" value="LysR_HTH_N"/>
</dbReference>
<gene>
    <name evidence="8" type="primary">gltC_1</name>
    <name evidence="7" type="synonym">gltC_2</name>
    <name evidence="8" type="ORF">ERS137965_03440</name>
    <name evidence="7" type="ORF">ERS137966_03527</name>
</gene>
<name>A0A0T9UPB4_YERAL</name>
<dbReference type="InterPro" id="IPR036388">
    <property type="entry name" value="WH-like_DNA-bd_sf"/>
</dbReference>
<dbReference type="Pfam" id="PF03466">
    <property type="entry name" value="LysR_substrate"/>
    <property type="match status" value="1"/>
</dbReference>
<dbReference type="PROSITE" id="PS50931">
    <property type="entry name" value="HTH_LYSR"/>
    <property type="match status" value="1"/>
</dbReference>
<keyword evidence="2" id="KW-0678">Repressor</keyword>